<dbReference type="AlphaFoldDB" id="U4VJH2"/>
<dbReference type="Proteomes" id="UP000016842">
    <property type="component" value="Unassembled WGS sequence"/>
</dbReference>
<name>U4VJH2_9HYPH</name>
<dbReference type="EMBL" id="ASXJ01000044">
    <property type="protein sequence ID" value="ERM03037.1"/>
    <property type="molecule type" value="Genomic_DNA"/>
</dbReference>
<sequence>MTFVPVVNGLAFRNDTRFGDRNFNRNLSEAAIPQDNEDRVANVICPLLRAHDVLIDLHSFSSEGPPLALMGGPRNNNGTLEPFAHQEAEEKLAKALGLPIIIHGWLPAHEKALEQKREAGVTEGLSSLHAIGTTEYMRFAGGATA</sequence>
<dbReference type="Gene3D" id="3.40.630.10">
    <property type="entry name" value="Zn peptidases"/>
    <property type="match status" value="1"/>
</dbReference>
<evidence type="ECO:0000313" key="1">
    <source>
        <dbReference type="EMBL" id="ERM03037.1"/>
    </source>
</evidence>
<evidence type="ECO:0008006" key="3">
    <source>
        <dbReference type="Google" id="ProtNLM"/>
    </source>
</evidence>
<accession>U4VJH2</accession>
<comment type="caution">
    <text evidence="1">The sequence shown here is derived from an EMBL/GenBank/DDBJ whole genome shotgun (WGS) entry which is preliminary data.</text>
</comment>
<reference evidence="1 2" key="1">
    <citation type="journal article" date="2014" name="FEMS Microbiol. Lett.">
        <title>Genome sequencing analysis reveals virulence-related gene content of Ochrobactrum intermedium strain 229E, a urease-positive strain isolated from the human gastric niche.</title>
        <authorList>
            <person name="Kulkarni G.J."/>
            <person name="Shetty S."/>
            <person name="Dharne M.S."/>
            <person name="Shouche Y.S."/>
        </authorList>
    </citation>
    <scope>NUCLEOTIDE SEQUENCE [LARGE SCALE GENOMIC DNA]</scope>
    <source>
        <strain evidence="1 2">229E</strain>
    </source>
</reference>
<dbReference type="SUPFAM" id="SSF53187">
    <property type="entry name" value="Zn-dependent exopeptidases"/>
    <property type="match status" value="1"/>
</dbReference>
<evidence type="ECO:0000313" key="2">
    <source>
        <dbReference type="Proteomes" id="UP000016842"/>
    </source>
</evidence>
<protein>
    <recommendedName>
        <fullName evidence="3">Succinylglutamate desuccinylase</fullName>
    </recommendedName>
</protein>
<proteinExistence type="predicted"/>
<dbReference type="PATRIC" id="fig|1337887.3.peg.944"/>
<organism evidence="1 2">
    <name type="scientific">Brucella intermedia 229E</name>
    <dbReference type="NCBI Taxonomy" id="1337887"/>
    <lineage>
        <taxon>Bacteria</taxon>
        <taxon>Pseudomonadati</taxon>
        <taxon>Pseudomonadota</taxon>
        <taxon>Alphaproteobacteria</taxon>
        <taxon>Hyphomicrobiales</taxon>
        <taxon>Brucellaceae</taxon>
        <taxon>Brucella/Ochrobactrum group</taxon>
        <taxon>Brucella</taxon>
    </lineage>
</organism>
<gene>
    <name evidence="1" type="ORF">Q644_13520</name>
</gene>